<protein>
    <submittedName>
        <fullName evidence="1">Uncharacterized protein</fullName>
    </submittedName>
</protein>
<reference evidence="1 2" key="1">
    <citation type="submission" date="2011-08" db="EMBL/GenBank/DDBJ databases">
        <authorList>
            <person name="Weinstock G."/>
            <person name="Sodergren E."/>
            <person name="Clifton S."/>
            <person name="Fulton L."/>
            <person name="Fulton B."/>
            <person name="Courtney L."/>
            <person name="Fronick C."/>
            <person name="Harrison M."/>
            <person name="Strong C."/>
            <person name="Farmer C."/>
            <person name="Delahaunty K."/>
            <person name="Markovic C."/>
            <person name="Hall O."/>
            <person name="Minx P."/>
            <person name="Tomlinson C."/>
            <person name="Mitreva M."/>
            <person name="Hou S."/>
            <person name="Chen J."/>
            <person name="Wollam A."/>
            <person name="Pepin K.H."/>
            <person name="Johnson M."/>
            <person name="Bhonagiri V."/>
            <person name="Zhang X."/>
            <person name="Suruliraj S."/>
            <person name="Warren W."/>
            <person name="Chinwalla A."/>
            <person name="Mardis E.R."/>
            <person name="Wilson R.K."/>
        </authorList>
    </citation>
    <scope>NUCLEOTIDE SEQUENCE [LARGE SCALE GENOMIC DNA]</scope>
    <source>
        <strain evidence="1 2">DP7</strain>
    </source>
</reference>
<gene>
    <name evidence="1" type="ORF">HMPREF0322_02535</name>
</gene>
<name>G9XNJ3_DESHA</name>
<evidence type="ECO:0000313" key="2">
    <source>
        <dbReference type="Proteomes" id="UP000004416"/>
    </source>
</evidence>
<comment type="caution">
    <text evidence="1">The sequence shown here is derived from an EMBL/GenBank/DDBJ whole genome shotgun (WGS) entry which is preliminary data.</text>
</comment>
<dbReference type="EMBL" id="AFZX01000066">
    <property type="protein sequence ID" value="EHL06771.1"/>
    <property type="molecule type" value="Genomic_DNA"/>
</dbReference>
<accession>G9XNJ3</accession>
<sequence>MKIFFIMSLPRGSVKSELIQHNMTKCLFNCQSILLTTIEDCYNVGYRRELQIKNRIFS</sequence>
<dbReference type="AlphaFoldDB" id="G9XNJ3"/>
<organism evidence="1 2">
    <name type="scientific">Desulfitobacterium hafniense DP7</name>
    <dbReference type="NCBI Taxonomy" id="537010"/>
    <lineage>
        <taxon>Bacteria</taxon>
        <taxon>Bacillati</taxon>
        <taxon>Bacillota</taxon>
        <taxon>Clostridia</taxon>
        <taxon>Eubacteriales</taxon>
        <taxon>Desulfitobacteriaceae</taxon>
        <taxon>Desulfitobacterium</taxon>
    </lineage>
</organism>
<dbReference type="HOGENOM" id="CLU_2971981_0_0_9"/>
<evidence type="ECO:0000313" key="1">
    <source>
        <dbReference type="EMBL" id="EHL06771.1"/>
    </source>
</evidence>
<dbReference type="Proteomes" id="UP000004416">
    <property type="component" value="Unassembled WGS sequence"/>
</dbReference>
<proteinExistence type="predicted"/>